<proteinExistence type="predicted"/>
<keyword evidence="2" id="KW-1185">Reference proteome</keyword>
<accession>A0A9K3II62</accession>
<comment type="caution">
    <text evidence="1">The sequence shown here is derived from an EMBL/GenBank/DDBJ whole genome shotgun (WGS) entry which is preliminary data.</text>
</comment>
<sequence length="51" mass="5525">MYFKGVEFSSPSFGDEEALIGDHDEFSSKSNFFCRSSVDLGCPALLQKGSG</sequence>
<dbReference type="Gramene" id="mRNA:HanXRQr2_Chr08g0356491">
    <property type="protein sequence ID" value="CDS:HanXRQr2_Chr08g0356491.1"/>
    <property type="gene ID" value="HanXRQr2_Chr08g0356491"/>
</dbReference>
<dbReference type="Proteomes" id="UP000215914">
    <property type="component" value="Unassembled WGS sequence"/>
</dbReference>
<gene>
    <name evidence="1" type="ORF">HanXRQr2_Chr08g0356491</name>
</gene>
<reference evidence="1" key="2">
    <citation type="submission" date="2020-06" db="EMBL/GenBank/DDBJ databases">
        <title>Helianthus annuus Genome sequencing and assembly Release 2.</title>
        <authorList>
            <person name="Gouzy J."/>
            <person name="Langlade N."/>
            <person name="Munos S."/>
        </authorList>
    </citation>
    <scope>NUCLEOTIDE SEQUENCE</scope>
    <source>
        <tissue evidence="1">Leaves</tissue>
    </source>
</reference>
<dbReference type="EMBL" id="MNCJ02000323">
    <property type="protein sequence ID" value="KAF5796831.1"/>
    <property type="molecule type" value="Genomic_DNA"/>
</dbReference>
<dbReference type="AlphaFoldDB" id="A0A9K3II62"/>
<evidence type="ECO:0000313" key="2">
    <source>
        <dbReference type="Proteomes" id="UP000215914"/>
    </source>
</evidence>
<protein>
    <submittedName>
        <fullName evidence="1">Uncharacterized protein</fullName>
    </submittedName>
</protein>
<name>A0A9K3II62_HELAN</name>
<organism evidence="1 2">
    <name type="scientific">Helianthus annuus</name>
    <name type="common">Common sunflower</name>
    <dbReference type="NCBI Taxonomy" id="4232"/>
    <lineage>
        <taxon>Eukaryota</taxon>
        <taxon>Viridiplantae</taxon>
        <taxon>Streptophyta</taxon>
        <taxon>Embryophyta</taxon>
        <taxon>Tracheophyta</taxon>
        <taxon>Spermatophyta</taxon>
        <taxon>Magnoliopsida</taxon>
        <taxon>eudicotyledons</taxon>
        <taxon>Gunneridae</taxon>
        <taxon>Pentapetalae</taxon>
        <taxon>asterids</taxon>
        <taxon>campanulids</taxon>
        <taxon>Asterales</taxon>
        <taxon>Asteraceae</taxon>
        <taxon>Asteroideae</taxon>
        <taxon>Heliantheae alliance</taxon>
        <taxon>Heliantheae</taxon>
        <taxon>Helianthus</taxon>
    </lineage>
</organism>
<reference evidence="1" key="1">
    <citation type="journal article" date="2017" name="Nature">
        <title>The sunflower genome provides insights into oil metabolism, flowering and Asterid evolution.</title>
        <authorList>
            <person name="Badouin H."/>
            <person name="Gouzy J."/>
            <person name="Grassa C.J."/>
            <person name="Murat F."/>
            <person name="Staton S.E."/>
            <person name="Cottret L."/>
            <person name="Lelandais-Briere C."/>
            <person name="Owens G.L."/>
            <person name="Carrere S."/>
            <person name="Mayjonade B."/>
            <person name="Legrand L."/>
            <person name="Gill N."/>
            <person name="Kane N.C."/>
            <person name="Bowers J.E."/>
            <person name="Hubner S."/>
            <person name="Bellec A."/>
            <person name="Berard A."/>
            <person name="Berges H."/>
            <person name="Blanchet N."/>
            <person name="Boniface M.C."/>
            <person name="Brunel D."/>
            <person name="Catrice O."/>
            <person name="Chaidir N."/>
            <person name="Claudel C."/>
            <person name="Donnadieu C."/>
            <person name="Faraut T."/>
            <person name="Fievet G."/>
            <person name="Helmstetter N."/>
            <person name="King M."/>
            <person name="Knapp S.J."/>
            <person name="Lai Z."/>
            <person name="Le Paslier M.C."/>
            <person name="Lippi Y."/>
            <person name="Lorenzon L."/>
            <person name="Mandel J.R."/>
            <person name="Marage G."/>
            <person name="Marchand G."/>
            <person name="Marquand E."/>
            <person name="Bret-Mestries E."/>
            <person name="Morien E."/>
            <person name="Nambeesan S."/>
            <person name="Nguyen T."/>
            <person name="Pegot-Espagnet P."/>
            <person name="Pouilly N."/>
            <person name="Raftis F."/>
            <person name="Sallet E."/>
            <person name="Schiex T."/>
            <person name="Thomas J."/>
            <person name="Vandecasteele C."/>
            <person name="Vares D."/>
            <person name="Vear F."/>
            <person name="Vautrin S."/>
            <person name="Crespi M."/>
            <person name="Mangin B."/>
            <person name="Burke J.M."/>
            <person name="Salse J."/>
            <person name="Munos S."/>
            <person name="Vincourt P."/>
            <person name="Rieseberg L.H."/>
            <person name="Langlade N.B."/>
        </authorList>
    </citation>
    <scope>NUCLEOTIDE SEQUENCE</scope>
    <source>
        <tissue evidence="1">Leaves</tissue>
    </source>
</reference>
<evidence type="ECO:0000313" key="1">
    <source>
        <dbReference type="EMBL" id="KAF5796831.1"/>
    </source>
</evidence>